<feature type="transmembrane region" description="Helical" evidence="1">
    <location>
        <begin position="360"/>
        <end position="376"/>
    </location>
</feature>
<sequence>MSSAIGAETPSNLRPLTIFTSYILLCLTLTLLILHTIFAKARPLRSYPRGSRLFAALAVFSLAVTWYFMLCFFAHSYRTWASSSNYIVTLGSEPGGRMPLGAWLRDSKLFKEAWGSAMATPGRFWWSQQIFYGTAGWSVFIGREGHRRRIPHLWAFMLLGQVVAISFASNLFLLAVVLSPLPDSPSTESGLEKERLQSKYAKPPTWTPPLLLLIPPIILSLLIPSFLPPYLSTSLFLPLLLIPHLLLFIPPLLPSLLPASWGTAYPSIAATEKLYSNLYSCIFFFWAMATAQGVWLPARGVNMTEIFEALYEHPAVSSVAWDVMLCSVTLVAWMWVQRGMGGGGEREQEGLEGSKVKLGRWWPFVFGICAMVLAAYR</sequence>
<gene>
    <name evidence="2" type="ORF">K432DRAFT_329046</name>
</gene>
<feature type="transmembrane region" description="Helical" evidence="1">
    <location>
        <begin position="235"/>
        <end position="257"/>
    </location>
</feature>
<keyword evidence="1" id="KW-0472">Membrane</keyword>
<keyword evidence="1" id="KW-1133">Transmembrane helix</keyword>
<feature type="transmembrane region" description="Helical" evidence="1">
    <location>
        <begin position="206"/>
        <end position="223"/>
    </location>
</feature>
<dbReference type="AlphaFoldDB" id="A0A8E2JEU5"/>
<accession>A0A8E2JEU5</accession>
<proteinExistence type="predicted"/>
<reference evidence="2 3" key="1">
    <citation type="journal article" date="2016" name="Nat. Commun.">
        <title>Ectomycorrhizal ecology is imprinted in the genome of the dominant symbiotic fungus Cenococcum geophilum.</title>
        <authorList>
            <consortium name="DOE Joint Genome Institute"/>
            <person name="Peter M."/>
            <person name="Kohler A."/>
            <person name="Ohm R.A."/>
            <person name="Kuo A."/>
            <person name="Krutzmann J."/>
            <person name="Morin E."/>
            <person name="Arend M."/>
            <person name="Barry K.W."/>
            <person name="Binder M."/>
            <person name="Choi C."/>
            <person name="Clum A."/>
            <person name="Copeland A."/>
            <person name="Grisel N."/>
            <person name="Haridas S."/>
            <person name="Kipfer T."/>
            <person name="LaButti K."/>
            <person name="Lindquist E."/>
            <person name="Lipzen A."/>
            <person name="Maire R."/>
            <person name="Meier B."/>
            <person name="Mihaltcheva S."/>
            <person name="Molinier V."/>
            <person name="Murat C."/>
            <person name="Poggeler S."/>
            <person name="Quandt C.A."/>
            <person name="Sperisen C."/>
            <person name="Tritt A."/>
            <person name="Tisserant E."/>
            <person name="Crous P.W."/>
            <person name="Henrissat B."/>
            <person name="Nehls U."/>
            <person name="Egli S."/>
            <person name="Spatafora J.W."/>
            <person name="Grigoriev I.V."/>
            <person name="Martin F.M."/>
        </authorList>
    </citation>
    <scope>NUCLEOTIDE SEQUENCE [LARGE SCALE GENOMIC DNA]</scope>
    <source>
        <strain evidence="2 3">CBS 459.81</strain>
    </source>
</reference>
<dbReference type="OrthoDB" id="2126185at2759"/>
<dbReference type="Pfam" id="PF11196">
    <property type="entry name" value="DUF2834"/>
    <property type="match status" value="1"/>
</dbReference>
<feature type="transmembrane region" description="Helical" evidence="1">
    <location>
        <begin position="153"/>
        <end position="178"/>
    </location>
</feature>
<keyword evidence="3" id="KW-1185">Reference proteome</keyword>
<feature type="transmembrane region" description="Helical" evidence="1">
    <location>
        <begin position="277"/>
        <end position="298"/>
    </location>
</feature>
<organism evidence="2 3">
    <name type="scientific">Lepidopterella palustris CBS 459.81</name>
    <dbReference type="NCBI Taxonomy" id="1314670"/>
    <lineage>
        <taxon>Eukaryota</taxon>
        <taxon>Fungi</taxon>
        <taxon>Dikarya</taxon>
        <taxon>Ascomycota</taxon>
        <taxon>Pezizomycotina</taxon>
        <taxon>Dothideomycetes</taxon>
        <taxon>Pleosporomycetidae</taxon>
        <taxon>Mytilinidiales</taxon>
        <taxon>Argynnaceae</taxon>
        <taxon>Lepidopterella</taxon>
    </lineage>
</organism>
<evidence type="ECO:0000313" key="2">
    <source>
        <dbReference type="EMBL" id="OCK80030.1"/>
    </source>
</evidence>
<keyword evidence="1" id="KW-0812">Transmembrane</keyword>
<feature type="transmembrane region" description="Helical" evidence="1">
    <location>
        <begin position="53"/>
        <end position="75"/>
    </location>
</feature>
<feature type="transmembrane region" description="Helical" evidence="1">
    <location>
        <begin position="319"/>
        <end position="336"/>
    </location>
</feature>
<evidence type="ECO:0000313" key="3">
    <source>
        <dbReference type="Proteomes" id="UP000250266"/>
    </source>
</evidence>
<dbReference type="InterPro" id="IPR021362">
    <property type="entry name" value="DUF2834"/>
</dbReference>
<evidence type="ECO:0000256" key="1">
    <source>
        <dbReference type="SAM" id="Phobius"/>
    </source>
</evidence>
<feature type="transmembrane region" description="Helical" evidence="1">
    <location>
        <begin position="19"/>
        <end position="41"/>
    </location>
</feature>
<protein>
    <submittedName>
        <fullName evidence="2">Uncharacterized protein</fullName>
    </submittedName>
</protein>
<dbReference type="Proteomes" id="UP000250266">
    <property type="component" value="Unassembled WGS sequence"/>
</dbReference>
<dbReference type="EMBL" id="KV744977">
    <property type="protein sequence ID" value="OCK80030.1"/>
    <property type="molecule type" value="Genomic_DNA"/>
</dbReference>
<feature type="transmembrane region" description="Helical" evidence="1">
    <location>
        <begin position="124"/>
        <end position="141"/>
    </location>
</feature>
<name>A0A8E2JEU5_9PEZI</name>